<dbReference type="OMA" id="KQINWIF"/>
<name>A0A4W3I5A8_CALMI</name>
<dbReference type="PANTHER" id="PTHR25465:SF14">
    <property type="entry name" value="E3 UBIQUITIN-PROTEIN LIGASE TRIM65"/>
    <property type="match status" value="1"/>
</dbReference>
<dbReference type="Pfam" id="PF13445">
    <property type="entry name" value="zf-RING_UBOX"/>
    <property type="match status" value="1"/>
</dbReference>
<reference evidence="6" key="5">
    <citation type="submission" date="2025-09" db="UniProtKB">
        <authorList>
            <consortium name="Ensembl"/>
        </authorList>
    </citation>
    <scope>IDENTIFICATION</scope>
</reference>
<keyword evidence="7" id="KW-1185">Reference proteome</keyword>
<evidence type="ECO:0000313" key="6">
    <source>
        <dbReference type="Ensembl" id="ENSCMIP00000025154.1"/>
    </source>
</evidence>
<dbReference type="PANTHER" id="PTHR25465">
    <property type="entry name" value="B-BOX DOMAIN CONTAINING"/>
    <property type="match status" value="1"/>
</dbReference>
<evidence type="ECO:0000313" key="7">
    <source>
        <dbReference type="Proteomes" id="UP000314986"/>
    </source>
</evidence>
<dbReference type="InterPro" id="IPR013083">
    <property type="entry name" value="Znf_RING/FYVE/PHD"/>
</dbReference>
<reference evidence="7" key="1">
    <citation type="journal article" date="2006" name="Science">
        <title>Ancient noncoding elements conserved in the human genome.</title>
        <authorList>
            <person name="Venkatesh B."/>
            <person name="Kirkness E.F."/>
            <person name="Loh Y.H."/>
            <person name="Halpern A.L."/>
            <person name="Lee A.P."/>
            <person name="Johnson J."/>
            <person name="Dandona N."/>
            <person name="Viswanathan L.D."/>
            <person name="Tay A."/>
            <person name="Venter J.C."/>
            <person name="Strausberg R.L."/>
            <person name="Brenner S."/>
        </authorList>
    </citation>
    <scope>NUCLEOTIDE SEQUENCE [LARGE SCALE GENOMIC DNA]</scope>
</reference>
<dbReference type="GeneTree" id="ENSGT00980000198624"/>
<keyword evidence="3" id="KW-0862">Zinc</keyword>
<evidence type="ECO:0000259" key="5">
    <source>
        <dbReference type="PROSITE" id="PS50089"/>
    </source>
</evidence>
<evidence type="ECO:0000256" key="4">
    <source>
        <dbReference type="PROSITE-ProRule" id="PRU00175"/>
    </source>
</evidence>
<reference evidence="6" key="4">
    <citation type="submission" date="2025-08" db="UniProtKB">
        <authorList>
            <consortium name="Ensembl"/>
        </authorList>
    </citation>
    <scope>IDENTIFICATION</scope>
</reference>
<reference evidence="7" key="3">
    <citation type="journal article" date="2014" name="Nature">
        <title>Elephant shark genome provides unique insights into gnathostome evolution.</title>
        <authorList>
            <consortium name="International Elephant Shark Genome Sequencing Consortium"/>
            <person name="Venkatesh B."/>
            <person name="Lee A.P."/>
            <person name="Ravi V."/>
            <person name="Maurya A.K."/>
            <person name="Lian M.M."/>
            <person name="Swann J.B."/>
            <person name="Ohta Y."/>
            <person name="Flajnik M.F."/>
            <person name="Sutoh Y."/>
            <person name="Kasahara M."/>
            <person name="Hoon S."/>
            <person name="Gangu V."/>
            <person name="Roy S.W."/>
            <person name="Irimia M."/>
            <person name="Korzh V."/>
            <person name="Kondrychyn I."/>
            <person name="Lim Z.W."/>
            <person name="Tay B.H."/>
            <person name="Tohari S."/>
            <person name="Kong K.W."/>
            <person name="Ho S."/>
            <person name="Lorente-Galdos B."/>
            <person name="Quilez J."/>
            <person name="Marques-Bonet T."/>
            <person name="Raney B.J."/>
            <person name="Ingham P.W."/>
            <person name="Tay A."/>
            <person name="Hillier L.W."/>
            <person name="Minx P."/>
            <person name="Boehm T."/>
            <person name="Wilson R.K."/>
            <person name="Brenner S."/>
            <person name="Warren W.C."/>
        </authorList>
    </citation>
    <scope>NUCLEOTIDE SEQUENCE [LARGE SCALE GENOMIC DNA]</scope>
</reference>
<dbReference type="InterPro" id="IPR017907">
    <property type="entry name" value="Znf_RING_CS"/>
</dbReference>
<dbReference type="SMART" id="SM00184">
    <property type="entry name" value="RING"/>
    <property type="match status" value="1"/>
</dbReference>
<organism evidence="6 7">
    <name type="scientific">Callorhinchus milii</name>
    <name type="common">Ghost shark</name>
    <dbReference type="NCBI Taxonomy" id="7868"/>
    <lineage>
        <taxon>Eukaryota</taxon>
        <taxon>Metazoa</taxon>
        <taxon>Chordata</taxon>
        <taxon>Craniata</taxon>
        <taxon>Vertebrata</taxon>
        <taxon>Chondrichthyes</taxon>
        <taxon>Holocephali</taxon>
        <taxon>Chimaeriformes</taxon>
        <taxon>Callorhinchidae</taxon>
        <taxon>Callorhinchus</taxon>
    </lineage>
</organism>
<dbReference type="Proteomes" id="UP000314986">
    <property type="component" value="Unassembled WGS sequence"/>
</dbReference>
<accession>A0A4W3I5A8</accession>
<dbReference type="InterPro" id="IPR001841">
    <property type="entry name" value="Znf_RING"/>
</dbReference>
<dbReference type="InterPro" id="IPR051051">
    <property type="entry name" value="E3_ubiq-ligase_TRIM/RNF"/>
</dbReference>
<evidence type="ECO:0000256" key="3">
    <source>
        <dbReference type="ARBA" id="ARBA00022833"/>
    </source>
</evidence>
<dbReference type="Gene3D" id="3.30.40.10">
    <property type="entry name" value="Zinc/RING finger domain, C3HC4 (zinc finger)"/>
    <property type="match status" value="1"/>
</dbReference>
<dbReference type="InParanoid" id="A0A4W3I5A8"/>
<dbReference type="InterPro" id="IPR027370">
    <property type="entry name" value="Znf-RING_euk"/>
</dbReference>
<evidence type="ECO:0000256" key="1">
    <source>
        <dbReference type="ARBA" id="ARBA00022723"/>
    </source>
</evidence>
<feature type="domain" description="RING-type" evidence="5">
    <location>
        <begin position="19"/>
        <end position="56"/>
    </location>
</feature>
<dbReference type="AlphaFoldDB" id="A0A4W3I5A8"/>
<dbReference type="GO" id="GO:0008270">
    <property type="term" value="F:zinc ion binding"/>
    <property type="evidence" value="ECO:0007669"/>
    <property type="project" value="UniProtKB-KW"/>
</dbReference>
<dbReference type="Ensembl" id="ENSCMIT00000025567.1">
    <property type="protein sequence ID" value="ENSCMIP00000025154.1"/>
    <property type="gene ID" value="ENSCMIG00000011069.1"/>
</dbReference>
<protein>
    <recommendedName>
        <fullName evidence="5">RING-type domain-containing protein</fullName>
    </recommendedName>
</protein>
<keyword evidence="1" id="KW-0479">Metal-binding</keyword>
<dbReference type="SUPFAM" id="SSF57850">
    <property type="entry name" value="RING/U-box"/>
    <property type="match status" value="1"/>
</dbReference>
<keyword evidence="2 4" id="KW-0863">Zinc-finger</keyword>
<evidence type="ECO:0000256" key="2">
    <source>
        <dbReference type="ARBA" id="ARBA00022771"/>
    </source>
</evidence>
<reference evidence="7" key="2">
    <citation type="journal article" date="2007" name="PLoS Biol.">
        <title>Survey sequencing and comparative analysis of the elephant shark (Callorhinchus milii) genome.</title>
        <authorList>
            <person name="Venkatesh B."/>
            <person name="Kirkness E.F."/>
            <person name="Loh Y.H."/>
            <person name="Halpern A.L."/>
            <person name="Lee A.P."/>
            <person name="Johnson J."/>
            <person name="Dandona N."/>
            <person name="Viswanathan L.D."/>
            <person name="Tay A."/>
            <person name="Venter J.C."/>
            <person name="Strausberg R.L."/>
            <person name="Brenner S."/>
        </authorList>
    </citation>
    <scope>NUCLEOTIDE SEQUENCE [LARGE SCALE GENOMIC DNA]</scope>
</reference>
<dbReference type="PROSITE" id="PS50089">
    <property type="entry name" value="ZF_RING_2"/>
    <property type="match status" value="1"/>
</dbReference>
<proteinExistence type="predicted"/>
<dbReference type="PROSITE" id="PS00518">
    <property type="entry name" value="ZF_RING_1"/>
    <property type="match status" value="1"/>
</dbReference>
<sequence length="58" mass="6461">MAAEYGESSESALRKELQCSVCLDLFQDPVILSCGHNFCQSCILHVWDSGIIIRLCVE</sequence>